<comment type="caution">
    <text evidence="2">The sequence shown here is derived from an EMBL/GenBank/DDBJ whole genome shotgun (WGS) entry which is preliminary data.</text>
</comment>
<protein>
    <submittedName>
        <fullName evidence="2">Uncharacterized protein</fullName>
    </submittedName>
</protein>
<dbReference type="AlphaFoldDB" id="A0AAX6HQD9"/>
<reference evidence="2" key="1">
    <citation type="journal article" date="2023" name="GigaByte">
        <title>Genome assembly of the bearded iris, Iris pallida Lam.</title>
        <authorList>
            <person name="Bruccoleri R.E."/>
            <person name="Oakeley E.J."/>
            <person name="Faust A.M.E."/>
            <person name="Altorfer M."/>
            <person name="Dessus-Babus S."/>
            <person name="Burckhardt D."/>
            <person name="Oertli M."/>
            <person name="Naumann U."/>
            <person name="Petersen F."/>
            <person name="Wong J."/>
        </authorList>
    </citation>
    <scope>NUCLEOTIDE SEQUENCE</scope>
    <source>
        <strain evidence="2">GSM-AAB239-AS_SAM_17_03QT</strain>
    </source>
</reference>
<dbReference type="EMBL" id="JANAVB010007397">
    <property type="protein sequence ID" value="KAJ6843210.1"/>
    <property type="molecule type" value="Genomic_DNA"/>
</dbReference>
<organism evidence="2 3">
    <name type="scientific">Iris pallida</name>
    <name type="common">Sweet iris</name>
    <dbReference type="NCBI Taxonomy" id="29817"/>
    <lineage>
        <taxon>Eukaryota</taxon>
        <taxon>Viridiplantae</taxon>
        <taxon>Streptophyta</taxon>
        <taxon>Embryophyta</taxon>
        <taxon>Tracheophyta</taxon>
        <taxon>Spermatophyta</taxon>
        <taxon>Magnoliopsida</taxon>
        <taxon>Liliopsida</taxon>
        <taxon>Asparagales</taxon>
        <taxon>Iridaceae</taxon>
        <taxon>Iridoideae</taxon>
        <taxon>Irideae</taxon>
        <taxon>Iris</taxon>
    </lineage>
</organism>
<keyword evidence="1" id="KW-0812">Transmembrane</keyword>
<keyword evidence="1" id="KW-1133">Transmembrane helix</keyword>
<reference evidence="2" key="2">
    <citation type="submission" date="2023-04" db="EMBL/GenBank/DDBJ databases">
        <authorList>
            <person name="Bruccoleri R.E."/>
            <person name="Oakeley E.J."/>
            <person name="Faust A.-M."/>
            <person name="Dessus-Babus S."/>
            <person name="Altorfer M."/>
            <person name="Burckhardt D."/>
            <person name="Oertli M."/>
            <person name="Naumann U."/>
            <person name="Petersen F."/>
            <person name="Wong J."/>
        </authorList>
    </citation>
    <scope>NUCLEOTIDE SEQUENCE</scope>
    <source>
        <strain evidence="2">GSM-AAB239-AS_SAM_17_03QT</strain>
        <tissue evidence="2">Leaf</tissue>
    </source>
</reference>
<keyword evidence="3" id="KW-1185">Reference proteome</keyword>
<dbReference type="Proteomes" id="UP001140949">
    <property type="component" value="Unassembled WGS sequence"/>
</dbReference>
<proteinExistence type="predicted"/>
<sequence length="137" mass="16222">MIYSFFKDDCSWIIFASLPNTLFCISSLSIVAFEDVWKIWLLASSLCHLELLDHTLLHIPQARYLSQLSEEDMQKFKNVIRWIDYIQFLRLKRVTRGQEPPPHIMLQEHNKRNKVCGTPFMMASMYLLLMHDMVSRG</sequence>
<gene>
    <name evidence="2" type="ORF">M6B38_300790</name>
</gene>
<feature type="transmembrane region" description="Helical" evidence="1">
    <location>
        <begin position="12"/>
        <end position="33"/>
    </location>
</feature>
<evidence type="ECO:0000313" key="2">
    <source>
        <dbReference type="EMBL" id="KAJ6843210.1"/>
    </source>
</evidence>
<keyword evidence="1" id="KW-0472">Membrane</keyword>
<evidence type="ECO:0000313" key="3">
    <source>
        <dbReference type="Proteomes" id="UP001140949"/>
    </source>
</evidence>
<evidence type="ECO:0000256" key="1">
    <source>
        <dbReference type="SAM" id="Phobius"/>
    </source>
</evidence>
<accession>A0AAX6HQD9</accession>
<name>A0AAX6HQD9_IRIPA</name>